<proteinExistence type="predicted"/>
<accession>A0A2I1GIN6</accession>
<gene>
    <name evidence="1" type="ORF">RhiirA4_461352</name>
</gene>
<organism evidence="1 2">
    <name type="scientific">Rhizophagus irregularis</name>
    <dbReference type="NCBI Taxonomy" id="588596"/>
    <lineage>
        <taxon>Eukaryota</taxon>
        <taxon>Fungi</taxon>
        <taxon>Fungi incertae sedis</taxon>
        <taxon>Mucoromycota</taxon>
        <taxon>Glomeromycotina</taxon>
        <taxon>Glomeromycetes</taxon>
        <taxon>Glomerales</taxon>
        <taxon>Glomeraceae</taxon>
        <taxon>Rhizophagus</taxon>
    </lineage>
</organism>
<dbReference type="AlphaFoldDB" id="A0A2I1GIN6"/>
<sequence>MLKISNIAAYLKKFNHTKKQSAEIFLVQIDEFYLQSVSYNTSYNSQNLEILQVLDLNLMFRDNLTDKQLELDGIDDFIQKLD</sequence>
<evidence type="ECO:0000313" key="1">
    <source>
        <dbReference type="EMBL" id="PKY46483.1"/>
    </source>
</evidence>
<dbReference type="EMBL" id="LLXI01000457">
    <property type="protein sequence ID" value="PKY46483.1"/>
    <property type="molecule type" value="Genomic_DNA"/>
</dbReference>
<comment type="caution">
    <text evidence="1">The sequence shown here is derived from an EMBL/GenBank/DDBJ whole genome shotgun (WGS) entry which is preliminary data.</text>
</comment>
<evidence type="ECO:0000313" key="2">
    <source>
        <dbReference type="Proteomes" id="UP000234323"/>
    </source>
</evidence>
<name>A0A2I1GIN6_9GLOM</name>
<reference evidence="1 2" key="1">
    <citation type="submission" date="2015-10" db="EMBL/GenBank/DDBJ databases">
        <title>Genome analyses suggest a sexual origin of heterokaryosis in a supposedly ancient asexual fungus.</title>
        <authorList>
            <person name="Ropars J."/>
            <person name="Sedzielewska K."/>
            <person name="Noel J."/>
            <person name="Charron P."/>
            <person name="Farinelli L."/>
            <person name="Marton T."/>
            <person name="Kruger M."/>
            <person name="Pelin A."/>
            <person name="Brachmann A."/>
            <person name="Corradi N."/>
        </authorList>
    </citation>
    <scope>NUCLEOTIDE SEQUENCE [LARGE SCALE GENOMIC DNA]</scope>
    <source>
        <strain evidence="1 2">A4</strain>
    </source>
</reference>
<dbReference type="Proteomes" id="UP000234323">
    <property type="component" value="Unassembled WGS sequence"/>
</dbReference>
<keyword evidence="2" id="KW-1185">Reference proteome</keyword>
<protein>
    <submittedName>
        <fullName evidence="1">Uncharacterized protein</fullName>
    </submittedName>
</protein>